<evidence type="ECO:0000259" key="1">
    <source>
        <dbReference type="PROSITE" id="PS51831"/>
    </source>
</evidence>
<dbReference type="SUPFAM" id="SSF109604">
    <property type="entry name" value="HD-domain/PDEase-like"/>
    <property type="match status" value="1"/>
</dbReference>
<feature type="domain" description="HD-GYP" evidence="2">
    <location>
        <begin position="57"/>
        <end position="255"/>
    </location>
</feature>
<dbReference type="SMART" id="SM00471">
    <property type="entry name" value="HDc"/>
    <property type="match status" value="1"/>
</dbReference>
<evidence type="ECO:0000313" key="4">
    <source>
        <dbReference type="Proteomes" id="UP000525389"/>
    </source>
</evidence>
<dbReference type="Gene3D" id="1.10.3210.10">
    <property type="entry name" value="Hypothetical protein af1432"/>
    <property type="match status" value="1"/>
</dbReference>
<evidence type="ECO:0008006" key="5">
    <source>
        <dbReference type="Google" id="ProtNLM"/>
    </source>
</evidence>
<gene>
    <name evidence="3" type="ORF">HNQ09_000472</name>
</gene>
<dbReference type="RefSeq" id="WP_246363059.1">
    <property type="nucleotide sequence ID" value="NZ_JACHFN010000001.1"/>
</dbReference>
<accession>A0A7W8GCJ6</accession>
<dbReference type="PROSITE" id="PS51832">
    <property type="entry name" value="HD_GYP"/>
    <property type="match status" value="1"/>
</dbReference>
<dbReference type="AlphaFoldDB" id="A0A7W8GCJ6"/>
<reference evidence="3 4" key="1">
    <citation type="submission" date="2020-08" db="EMBL/GenBank/DDBJ databases">
        <title>Genomic Encyclopedia of Type Strains, Phase IV (KMG-IV): sequencing the most valuable type-strain genomes for metagenomic binning, comparative biology and taxonomic classification.</title>
        <authorList>
            <person name="Goeker M."/>
        </authorList>
    </citation>
    <scope>NUCLEOTIDE SEQUENCE [LARGE SCALE GENOMIC DNA]</scope>
    <source>
        <strain evidence="3 4">DSM 101791</strain>
    </source>
</reference>
<dbReference type="CDD" id="cd00077">
    <property type="entry name" value="HDc"/>
    <property type="match status" value="1"/>
</dbReference>
<dbReference type="InterPro" id="IPR052020">
    <property type="entry name" value="Cyclic_di-GMP/3'3'-cGAMP_PDE"/>
</dbReference>
<dbReference type="EMBL" id="JACHFN010000001">
    <property type="protein sequence ID" value="MBB5233055.1"/>
    <property type="molecule type" value="Genomic_DNA"/>
</dbReference>
<evidence type="ECO:0000259" key="2">
    <source>
        <dbReference type="PROSITE" id="PS51832"/>
    </source>
</evidence>
<comment type="caution">
    <text evidence="3">The sequence shown here is derived from an EMBL/GenBank/DDBJ whole genome shotgun (WGS) entry which is preliminary data.</text>
</comment>
<dbReference type="Pfam" id="PF13487">
    <property type="entry name" value="HD_5"/>
    <property type="match status" value="1"/>
</dbReference>
<proteinExistence type="predicted"/>
<evidence type="ECO:0000313" key="3">
    <source>
        <dbReference type="EMBL" id="MBB5233055.1"/>
    </source>
</evidence>
<dbReference type="PROSITE" id="PS51831">
    <property type="entry name" value="HD"/>
    <property type="match status" value="1"/>
</dbReference>
<dbReference type="InterPro" id="IPR006674">
    <property type="entry name" value="HD_domain"/>
</dbReference>
<organism evidence="3 4">
    <name type="scientific">Deinococcus budaensis</name>
    <dbReference type="NCBI Taxonomy" id="1665626"/>
    <lineage>
        <taxon>Bacteria</taxon>
        <taxon>Thermotogati</taxon>
        <taxon>Deinococcota</taxon>
        <taxon>Deinococci</taxon>
        <taxon>Deinococcales</taxon>
        <taxon>Deinococcaceae</taxon>
        <taxon>Deinococcus</taxon>
    </lineage>
</organism>
<sequence>MRVLLPEQPGERGAASGEELLAELTRVPGPRAGRPGLAFPPICCPCGLRRGAGAPDAANGVDAAVQLLGAFPEGSGPEGWQGGHLRRIVAWAEALTVVAGLAPDEVQAVRWGAALHDIGKARVPRAILQKPGPLDAHEFAVILRHPEWGVELLGRLPSLPAQTLDAVRHHHERWDGGGYPAGLRRCRIPLSARIVALADVYDALTSERPYKAAWSEADAARYLLREAGRQFDPHLAPLFVREVLGFRDLLASGPC</sequence>
<dbReference type="PANTHER" id="PTHR45228">
    <property type="entry name" value="CYCLIC DI-GMP PHOSPHODIESTERASE TM_0186-RELATED"/>
    <property type="match status" value="1"/>
</dbReference>
<dbReference type="InterPro" id="IPR003607">
    <property type="entry name" value="HD/PDEase_dom"/>
</dbReference>
<dbReference type="InterPro" id="IPR037522">
    <property type="entry name" value="HD_GYP_dom"/>
</dbReference>
<feature type="domain" description="HD" evidence="1">
    <location>
        <begin position="81"/>
        <end position="204"/>
    </location>
</feature>
<dbReference type="Proteomes" id="UP000525389">
    <property type="component" value="Unassembled WGS sequence"/>
</dbReference>
<protein>
    <recommendedName>
        <fullName evidence="5">Phosphohydrolase</fullName>
    </recommendedName>
</protein>
<keyword evidence="4" id="KW-1185">Reference proteome</keyword>
<name>A0A7W8GCJ6_9DEIO</name>